<dbReference type="PANTHER" id="PTHR44846:SF17">
    <property type="entry name" value="GNTR-FAMILY TRANSCRIPTIONAL REGULATOR"/>
    <property type="match status" value="1"/>
</dbReference>
<dbReference type="AlphaFoldDB" id="A0A3N9XKG5"/>
<dbReference type="InterPro" id="IPR027417">
    <property type="entry name" value="P-loop_NTPase"/>
</dbReference>
<dbReference type="Gene3D" id="1.10.10.10">
    <property type="entry name" value="Winged helix-like DNA-binding domain superfamily/Winged helix DNA-binding domain"/>
    <property type="match status" value="1"/>
</dbReference>
<name>A0A3N9XKG5_9ACTN</name>
<dbReference type="RefSeq" id="WP_124858585.1">
    <property type="nucleotide sequence ID" value="NZ_JBNCOC010000002.1"/>
</dbReference>
<dbReference type="SUPFAM" id="SSF52540">
    <property type="entry name" value="P-loop containing nucleoside triphosphate hydrolases"/>
    <property type="match status" value="1"/>
</dbReference>
<proteinExistence type="predicted"/>
<comment type="caution">
    <text evidence="5">The sequence shown here is derived from an EMBL/GenBank/DDBJ whole genome shotgun (WGS) entry which is preliminary data.</text>
</comment>
<dbReference type="InterPro" id="IPR036390">
    <property type="entry name" value="WH_DNA-bd_sf"/>
</dbReference>
<dbReference type="PROSITE" id="PS50949">
    <property type="entry name" value="HTH_GNTR"/>
    <property type="match status" value="1"/>
</dbReference>
<evidence type="ECO:0000313" key="5">
    <source>
        <dbReference type="EMBL" id="RQX07873.1"/>
    </source>
</evidence>
<keyword evidence="3" id="KW-0804">Transcription</keyword>
<reference evidence="5 6" key="1">
    <citation type="submission" date="2018-05" db="EMBL/GenBank/DDBJ databases">
        <title>Micromonospora from Atacama Desert.</title>
        <authorList>
            <person name="Carro L."/>
            <person name="Goodfellow M."/>
            <person name="Klenk H.-P."/>
        </authorList>
    </citation>
    <scope>NUCLEOTIDE SEQUENCE [LARGE SCALE GENOMIC DNA]</scope>
    <source>
        <strain evidence="5 6">LB32</strain>
    </source>
</reference>
<dbReference type="InterPro" id="IPR036388">
    <property type="entry name" value="WH-like_DNA-bd_sf"/>
</dbReference>
<evidence type="ECO:0000256" key="1">
    <source>
        <dbReference type="ARBA" id="ARBA00023015"/>
    </source>
</evidence>
<dbReference type="InterPro" id="IPR050679">
    <property type="entry name" value="Bact_HTH_transcr_reg"/>
</dbReference>
<gene>
    <name evidence="5" type="ORF">DLJ58_20190</name>
</gene>
<dbReference type="GO" id="GO:0045892">
    <property type="term" value="P:negative regulation of DNA-templated transcription"/>
    <property type="evidence" value="ECO:0007669"/>
    <property type="project" value="TreeGrafter"/>
</dbReference>
<keyword evidence="2" id="KW-0238">DNA-binding</keyword>
<evidence type="ECO:0000259" key="4">
    <source>
        <dbReference type="PROSITE" id="PS50949"/>
    </source>
</evidence>
<feature type="domain" description="HTH gntR-type" evidence="4">
    <location>
        <begin position="12"/>
        <end position="80"/>
    </location>
</feature>
<dbReference type="Pfam" id="PF00392">
    <property type="entry name" value="GntR"/>
    <property type="match status" value="1"/>
</dbReference>
<evidence type="ECO:0000256" key="3">
    <source>
        <dbReference type="ARBA" id="ARBA00023163"/>
    </source>
</evidence>
<keyword evidence="6" id="KW-1185">Reference proteome</keyword>
<dbReference type="SMART" id="SM00345">
    <property type="entry name" value="HTH_GNTR"/>
    <property type="match status" value="1"/>
</dbReference>
<protein>
    <submittedName>
        <fullName evidence="5">Transcriptional regulator</fullName>
    </submittedName>
</protein>
<evidence type="ECO:0000313" key="6">
    <source>
        <dbReference type="Proteomes" id="UP000266889"/>
    </source>
</evidence>
<dbReference type="EMBL" id="QGSY01000212">
    <property type="protein sequence ID" value="RQX07873.1"/>
    <property type="molecule type" value="Genomic_DNA"/>
</dbReference>
<organism evidence="5 6">
    <name type="scientific">Micromonospora arida</name>
    <dbReference type="NCBI Taxonomy" id="2203715"/>
    <lineage>
        <taxon>Bacteria</taxon>
        <taxon>Bacillati</taxon>
        <taxon>Actinomycetota</taxon>
        <taxon>Actinomycetes</taxon>
        <taxon>Micromonosporales</taxon>
        <taxon>Micromonosporaceae</taxon>
        <taxon>Micromonospora</taxon>
    </lineage>
</organism>
<dbReference type="CDD" id="cd07377">
    <property type="entry name" value="WHTH_GntR"/>
    <property type="match status" value="1"/>
</dbReference>
<keyword evidence="1" id="KW-0805">Transcription regulation</keyword>
<evidence type="ECO:0000256" key="2">
    <source>
        <dbReference type="ARBA" id="ARBA00023125"/>
    </source>
</evidence>
<sequence length="284" mass="31828">MSSPRPRLSRSESLHQQIARQLRNEITAGVWQDGDTLPSSRDMATQWNVSVFTINEAMRVLSDQGLVVSKSRSKRVVRLPDQERRSPVRLRRPNVIVVGGYAGSGKTELGRILARATGWAILDKDSLTRPVVEAALEVMGLSPHDRESEAYLNVIRPREYEALMDAAEENVECGNSAIVTAPFVRELRDDLWVSRMHSRFASMEARVHLVWVYCDAQTMQTYIRRRGAARDAAKLASWPEYLAGVDTAFRPSAEHYLIDNCVSADPLLEQANEVLKSILGTEPA</sequence>
<dbReference type="OrthoDB" id="198115at2"/>
<dbReference type="Pfam" id="PF13671">
    <property type="entry name" value="AAA_33"/>
    <property type="match status" value="1"/>
</dbReference>
<dbReference type="Gene3D" id="3.40.50.300">
    <property type="entry name" value="P-loop containing nucleotide triphosphate hydrolases"/>
    <property type="match status" value="1"/>
</dbReference>
<dbReference type="InterPro" id="IPR000524">
    <property type="entry name" value="Tscrpt_reg_HTH_GntR"/>
</dbReference>
<dbReference type="GO" id="GO:0003700">
    <property type="term" value="F:DNA-binding transcription factor activity"/>
    <property type="evidence" value="ECO:0007669"/>
    <property type="project" value="InterPro"/>
</dbReference>
<dbReference type="SUPFAM" id="SSF46785">
    <property type="entry name" value="Winged helix' DNA-binding domain"/>
    <property type="match status" value="1"/>
</dbReference>
<accession>A0A3N9XKG5</accession>
<dbReference type="Proteomes" id="UP000266889">
    <property type="component" value="Unassembled WGS sequence"/>
</dbReference>
<dbReference type="GO" id="GO:0003677">
    <property type="term" value="F:DNA binding"/>
    <property type="evidence" value="ECO:0007669"/>
    <property type="project" value="UniProtKB-KW"/>
</dbReference>
<dbReference type="PANTHER" id="PTHR44846">
    <property type="entry name" value="MANNOSYL-D-GLYCERATE TRANSPORT/METABOLISM SYSTEM REPRESSOR MNGR-RELATED"/>
    <property type="match status" value="1"/>
</dbReference>